<dbReference type="AlphaFoldDB" id="A0A0G4FUC2"/>
<dbReference type="Gene3D" id="1.10.510.10">
    <property type="entry name" value="Transferase(Phosphotransferase) domain 1"/>
    <property type="match status" value="1"/>
</dbReference>
<reference evidence="1" key="1">
    <citation type="submission" date="2014-11" db="EMBL/GenBank/DDBJ databases">
        <authorList>
            <person name="Otto D Thomas"/>
            <person name="Naeem Raeece"/>
        </authorList>
    </citation>
    <scope>NUCLEOTIDE SEQUENCE</scope>
</reference>
<name>A0A0G4FUC2_9ALVE</name>
<sequence>MEPRLHPLRGEPQQLELLTVPMLGPFQYRSRSSSASFSQMITGSVLFQNPLKQRLRENNLETGASRDGFAEVYQLIDIIKLIGIPTAKELQTLQDGMLANSQQFAASLRNNNLGFRPLDFLELVGHSLDEDEFPLIEMMEGLLRWNPNERLTTTELLSNEYFQDFHQTDSEMTNANVEEKKRCESRCRRTSMTSCPQAEEQVFLWKNDEFVVAAGRSQASYVEQRSDSFLDQIDDPAATRIPHRQVPRKSFRRSNRGRV</sequence>
<dbReference type="VEuPathDB" id="CryptoDB:Cvel_3732"/>
<proteinExistence type="predicted"/>
<accession>A0A0G4FUC2</accession>
<dbReference type="SUPFAM" id="SSF56112">
    <property type="entry name" value="Protein kinase-like (PK-like)"/>
    <property type="match status" value="1"/>
</dbReference>
<organism evidence="1">
    <name type="scientific">Chromera velia CCMP2878</name>
    <dbReference type="NCBI Taxonomy" id="1169474"/>
    <lineage>
        <taxon>Eukaryota</taxon>
        <taxon>Sar</taxon>
        <taxon>Alveolata</taxon>
        <taxon>Colpodellida</taxon>
        <taxon>Chromeraceae</taxon>
        <taxon>Chromera</taxon>
    </lineage>
</organism>
<protein>
    <recommendedName>
        <fullName evidence="2">Protein kinase domain-containing protein</fullName>
    </recommendedName>
</protein>
<dbReference type="InterPro" id="IPR011009">
    <property type="entry name" value="Kinase-like_dom_sf"/>
</dbReference>
<evidence type="ECO:0000313" key="1">
    <source>
        <dbReference type="EMBL" id="CEM18033.1"/>
    </source>
</evidence>
<gene>
    <name evidence="1" type="ORF">Cvel_3732</name>
</gene>
<dbReference type="EMBL" id="CDMZ01000617">
    <property type="protein sequence ID" value="CEM18033.1"/>
    <property type="molecule type" value="Genomic_DNA"/>
</dbReference>
<evidence type="ECO:0008006" key="2">
    <source>
        <dbReference type="Google" id="ProtNLM"/>
    </source>
</evidence>